<evidence type="ECO:0000313" key="3">
    <source>
        <dbReference type="Proteomes" id="UP000199323"/>
    </source>
</evidence>
<evidence type="ECO:0000313" key="2">
    <source>
        <dbReference type="EMBL" id="SFF52565.1"/>
    </source>
</evidence>
<accession>A0A1I2JCL2</accession>
<feature type="region of interest" description="Disordered" evidence="1">
    <location>
        <begin position="71"/>
        <end position="110"/>
    </location>
</feature>
<sequence>MTEEPTPPTAPRRGPTWPTPSGPPAGPEPRTAPAANTPNAPNAVKKRHPVLTHGAVALVAVVIGVGIGNSGGSPGDGKQATTSAPSTSTATVKPKATAKPGPRTSFAGDGEYLVGDDIAAGTYRTAGPQDGIPCYWERDKDSSGSFASIIANDTVSGTGRVTLRKGEVFKTERCTTWKKVG</sequence>
<feature type="compositionally biased region" description="Low complexity" evidence="1">
    <location>
        <begin position="28"/>
        <end position="43"/>
    </location>
</feature>
<dbReference type="AlphaFoldDB" id="A0A1I2JCL2"/>
<reference evidence="2 3" key="1">
    <citation type="submission" date="2016-10" db="EMBL/GenBank/DDBJ databases">
        <authorList>
            <person name="de Groot N.N."/>
        </authorList>
    </citation>
    <scope>NUCLEOTIDE SEQUENCE [LARGE SCALE GENOMIC DNA]</scope>
    <source>
        <strain evidence="2 3">CGMCC 4.3510</strain>
    </source>
</reference>
<proteinExistence type="predicted"/>
<organism evidence="2 3">
    <name type="scientific">Actinacidiphila alni</name>
    <dbReference type="NCBI Taxonomy" id="380248"/>
    <lineage>
        <taxon>Bacteria</taxon>
        <taxon>Bacillati</taxon>
        <taxon>Actinomycetota</taxon>
        <taxon>Actinomycetes</taxon>
        <taxon>Kitasatosporales</taxon>
        <taxon>Streptomycetaceae</taxon>
        <taxon>Actinacidiphila</taxon>
    </lineage>
</organism>
<dbReference type="STRING" id="380248.SAMN05216251_117139"/>
<evidence type="ECO:0000256" key="1">
    <source>
        <dbReference type="SAM" id="MobiDB-lite"/>
    </source>
</evidence>
<name>A0A1I2JCL2_9ACTN</name>
<dbReference type="EMBL" id="FONG01000017">
    <property type="protein sequence ID" value="SFF52565.1"/>
    <property type="molecule type" value="Genomic_DNA"/>
</dbReference>
<gene>
    <name evidence="2" type="ORF">SAMN05216251_117139</name>
</gene>
<feature type="region of interest" description="Disordered" evidence="1">
    <location>
        <begin position="1"/>
        <end position="45"/>
    </location>
</feature>
<protein>
    <submittedName>
        <fullName evidence="2">Uncharacterized protein</fullName>
    </submittedName>
</protein>
<feature type="compositionally biased region" description="Pro residues" evidence="1">
    <location>
        <begin position="1"/>
        <end position="10"/>
    </location>
</feature>
<dbReference type="Proteomes" id="UP000199323">
    <property type="component" value="Unassembled WGS sequence"/>
</dbReference>
<keyword evidence="3" id="KW-1185">Reference proteome</keyword>
<feature type="compositionally biased region" description="Low complexity" evidence="1">
    <location>
        <begin position="76"/>
        <end position="91"/>
    </location>
</feature>
<feature type="compositionally biased region" description="Pro residues" evidence="1">
    <location>
        <begin position="17"/>
        <end position="27"/>
    </location>
</feature>